<keyword evidence="3" id="KW-0255">Endonuclease</keyword>
<dbReference type="PANTHER" id="PTHR30015">
    <property type="entry name" value="MRR RESTRICTION SYSTEM PROTEIN"/>
    <property type="match status" value="1"/>
</dbReference>
<dbReference type="GO" id="GO:0003677">
    <property type="term" value="F:DNA binding"/>
    <property type="evidence" value="ECO:0007669"/>
    <property type="project" value="InterPro"/>
</dbReference>
<keyword evidence="1" id="KW-0472">Membrane</keyword>
<dbReference type="Proteomes" id="UP000295302">
    <property type="component" value="Unassembled WGS sequence"/>
</dbReference>
<dbReference type="Pfam" id="PF04471">
    <property type="entry name" value="Mrr_cat"/>
    <property type="match status" value="1"/>
</dbReference>
<dbReference type="EMBL" id="SMKQ01000061">
    <property type="protein sequence ID" value="TDD46456.1"/>
    <property type="molecule type" value="Genomic_DNA"/>
</dbReference>
<keyword evidence="1" id="KW-0812">Transmembrane</keyword>
<proteinExistence type="predicted"/>
<name>A0A4R4YN54_9ACTN</name>
<evidence type="ECO:0000313" key="3">
    <source>
        <dbReference type="EMBL" id="TDD46456.1"/>
    </source>
</evidence>
<dbReference type="PANTHER" id="PTHR30015:SF6">
    <property type="entry name" value="SLL1429 PROTEIN"/>
    <property type="match status" value="1"/>
</dbReference>
<dbReference type="InterPro" id="IPR007560">
    <property type="entry name" value="Restrct_endonuc_IV_Mrr"/>
</dbReference>
<dbReference type="InterPro" id="IPR052906">
    <property type="entry name" value="Type_IV_Methyl-Rstrct_Enzyme"/>
</dbReference>
<dbReference type="AlphaFoldDB" id="A0A4R4YN54"/>
<accession>A0A4R4YN54</accession>
<keyword evidence="3" id="KW-0540">Nuclease</keyword>
<feature type="transmembrane region" description="Helical" evidence="1">
    <location>
        <begin position="29"/>
        <end position="47"/>
    </location>
</feature>
<keyword evidence="4" id="KW-1185">Reference proteome</keyword>
<organism evidence="3 4">
    <name type="scientific">Nonomuraea terrae</name>
    <dbReference type="NCBI Taxonomy" id="2530383"/>
    <lineage>
        <taxon>Bacteria</taxon>
        <taxon>Bacillati</taxon>
        <taxon>Actinomycetota</taxon>
        <taxon>Actinomycetes</taxon>
        <taxon>Streptosporangiales</taxon>
        <taxon>Streptosporangiaceae</taxon>
        <taxon>Nonomuraea</taxon>
    </lineage>
</organism>
<evidence type="ECO:0000313" key="4">
    <source>
        <dbReference type="Proteomes" id="UP000295302"/>
    </source>
</evidence>
<keyword evidence="3" id="KW-0378">Hydrolase</keyword>
<dbReference type="SUPFAM" id="SSF52980">
    <property type="entry name" value="Restriction endonuclease-like"/>
    <property type="match status" value="1"/>
</dbReference>
<evidence type="ECO:0000259" key="2">
    <source>
        <dbReference type="Pfam" id="PF04471"/>
    </source>
</evidence>
<feature type="domain" description="Restriction endonuclease type IV Mrr" evidence="2">
    <location>
        <begin position="72"/>
        <end position="184"/>
    </location>
</feature>
<comment type="caution">
    <text evidence="3">The sequence shown here is derived from an EMBL/GenBank/DDBJ whole genome shotgun (WGS) entry which is preliminary data.</text>
</comment>
<evidence type="ECO:0000256" key="1">
    <source>
        <dbReference type="SAM" id="Phobius"/>
    </source>
</evidence>
<dbReference type="Gene3D" id="3.40.1350.10">
    <property type="match status" value="1"/>
</dbReference>
<dbReference type="GO" id="GO:0009307">
    <property type="term" value="P:DNA restriction-modification system"/>
    <property type="evidence" value="ECO:0007669"/>
    <property type="project" value="InterPro"/>
</dbReference>
<protein>
    <submittedName>
        <fullName evidence="3">Restriction endonuclease</fullName>
    </submittedName>
</protein>
<sequence>MAAAIAALFGVLLAVEAISALVDLLLSRWYAGVAAICVPAVVLAGRMRWRAAARRRRAERLAHLRLDLAAEIDRLDPTAFEYAVRDLMIRDGVDARRVGGAGDRAADVIGRDGDRRVIVVQCKHTITGRKVDARVIYQVNGTAEHAHGADVAAVVTNGSFTKGAVEFAAEVGIHLVDREALRTWAEEGARLQELLRLDSVVRPWRRPRGRLRRHRRIGAAEPSRRQRT</sequence>
<dbReference type="GO" id="GO:0015666">
    <property type="term" value="F:restriction endodeoxyribonuclease activity"/>
    <property type="evidence" value="ECO:0007669"/>
    <property type="project" value="TreeGrafter"/>
</dbReference>
<keyword evidence="1" id="KW-1133">Transmembrane helix</keyword>
<gene>
    <name evidence="3" type="ORF">E1286_20835</name>
</gene>
<dbReference type="OrthoDB" id="5181666at2"/>
<dbReference type="InterPro" id="IPR011856">
    <property type="entry name" value="tRNA_endonuc-like_dom_sf"/>
</dbReference>
<dbReference type="InterPro" id="IPR011335">
    <property type="entry name" value="Restrct_endonuc-II-like"/>
</dbReference>
<reference evidence="3 4" key="1">
    <citation type="submission" date="2019-03" db="EMBL/GenBank/DDBJ databases">
        <title>Draft genome sequences of novel Actinobacteria.</title>
        <authorList>
            <person name="Sahin N."/>
            <person name="Ay H."/>
            <person name="Saygin H."/>
        </authorList>
    </citation>
    <scope>NUCLEOTIDE SEQUENCE [LARGE SCALE GENOMIC DNA]</scope>
    <source>
        <strain evidence="3 4">CH32</strain>
    </source>
</reference>